<dbReference type="Proteomes" id="UP000267408">
    <property type="component" value="Unassembled WGS sequence"/>
</dbReference>
<name>A0A8G1UA48_9ACTN</name>
<organism evidence="1 2">
    <name type="scientific">Kitasatospora cineracea</name>
    <dbReference type="NCBI Taxonomy" id="88074"/>
    <lineage>
        <taxon>Bacteria</taxon>
        <taxon>Bacillati</taxon>
        <taxon>Actinomycetota</taxon>
        <taxon>Actinomycetes</taxon>
        <taxon>Kitasatosporales</taxon>
        <taxon>Streptomycetaceae</taxon>
        <taxon>Kitasatospora</taxon>
    </lineage>
</organism>
<accession>A0A8G1UA48</accession>
<comment type="caution">
    <text evidence="1">The sequence shown here is derived from an EMBL/GenBank/DDBJ whole genome shotgun (WGS) entry which is preliminary data.</text>
</comment>
<reference evidence="1 2" key="1">
    <citation type="submission" date="2018-11" db="EMBL/GenBank/DDBJ databases">
        <title>Sequencing the genomes of 1000 actinobacteria strains.</title>
        <authorList>
            <person name="Klenk H.-P."/>
        </authorList>
    </citation>
    <scope>NUCLEOTIDE SEQUENCE [LARGE SCALE GENOMIC DNA]</scope>
    <source>
        <strain evidence="1 2">DSM 44780</strain>
    </source>
</reference>
<protein>
    <submittedName>
        <fullName evidence="1">Uncharacterized protein</fullName>
    </submittedName>
</protein>
<sequence>MPQTVRTETPARTVRAELCGPQQPLRTLVSAVFSALSTDSL</sequence>
<dbReference type="EMBL" id="RJVJ01000003">
    <property type="protein sequence ID" value="ROR35657.1"/>
    <property type="molecule type" value="Genomic_DNA"/>
</dbReference>
<dbReference type="AlphaFoldDB" id="A0A8G1UA48"/>
<evidence type="ECO:0000313" key="2">
    <source>
        <dbReference type="Proteomes" id="UP000267408"/>
    </source>
</evidence>
<proteinExistence type="predicted"/>
<gene>
    <name evidence="1" type="ORF">EDD39_7318</name>
</gene>
<evidence type="ECO:0000313" key="1">
    <source>
        <dbReference type="EMBL" id="ROR35657.1"/>
    </source>
</evidence>